<feature type="domain" description="Aminotransferase-like plant mobile" evidence="1">
    <location>
        <begin position="12"/>
        <end position="107"/>
    </location>
</feature>
<dbReference type="EMBL" id="JARKNE010000006">
    <property type="protein sequence ID" value="KAK5824961.1"/>
    <property type="molecule type" value="Genomic_DNA"/>
</dbReference>
<evidence type="ECO:0000313" key="2">
    <source>
        <dbReference type="EMBL" id="KAK5824961.1"/>
    </source>
</evidence>
<gene>
    <name evidence="2" type="ORF">PVK06_019758</name>
</gene>
<dbReference type="PANTHER" id="PTHR46033">
    <property type="entry name" value="PROTEIN MAIN-LIKE 2"/>
    <property type="match status" value="1"/>
</dbReference>
<reference evidence="2 3" key="1">
    <citation type="submission" date="2023-03" db="EMBL/GenBank/DDBJ databases">
        <title>WGS of Gossypium arboreum.</title>
        <authorList>
            <person name="Yu D."/>
        </authorList>
    </citation>
    <scope>NUCLEOTIDE SEQUENCE [LARGE SCALE GENOMIC DNA]</scope>
    <source>
        <tissue evidence="2">Leaf</tissue>
    </source>
</reference>
<organism evidence="2 3">
    <name type="scientific">Gossypium arboreum</name>
    <name type="common">Tree cotton</name>
    <name type="synonym">Gossypium nanking</name>
    <dbReference type="NCBI Taxonomy" id="29729"/>
    <lineage>
        <taxon>Eukaryota</taxon>
        <taxon>Viridiplantae</taxon>
        <taxon>Streptophyta</taxon>
        <taxon>Embryophyta</taxon>
        <taxon>Tracheophyta</taxon>
        <taxon>Spermatophyta</taxon>
        <taxon>Magnoliopsida</taxon>
        <taxon>eudicotyledons</taxon>
        <taxon>Gunneridae</taxon>
        <taxon>Pentapetalae</taxon>
        <taxon>rosids</taxon>
        <taxon>malvids</taxon>
        <taxon>Malvales</taxon>
        <taxon>Malvaceae</taxon>
        <taxon>Malvoideae</taxon>
        <taxon>Gossypium</taxon>
    </lineage>
</organism>
<protein>
    <recommendedName>
        <fullName evidence="1">Aminotransferase-like plant mobile domain-containing protein</fullName>
    </recommendedName>
</protein>
<accession>A0ABR0PKZ0</accession>
<proteinExistence type="predicted"/>
<dbReference type="Proteomes" id="UP001358586">
    <property type="component" value="Chromosome 6"/>
</dbReference>
<evidence type="ECO:0000259" key="1">
    <source>
        <dbReference type="Pfam" id="PF10536"/>
    </source>
</evidence>
<dbReference type="Pfam" id="PF10536">
    <property type="entry name" value="PMD"/>
    <property type="match status" value="1"/>
</dbReference>
<name>A0ABR0PKZ0_GOSAR</name>
<keyword evidence="3" id="KW-1185">Reference proteome</keyword>
<dbReference type="InterPro" id="IPR019557">
    <property type="entry name" value="AminoTfrase-like_pln_mobile"/>
</dbReference>
<dbReference type="PANTHER" id="PTHR46033:SF8">
    <property type="entry name" value="PROTEIN MAINTENANCE OF MERISTEMS-LIKE"/>
    <property type="match status" value="1"/>
</dbReference>
<evidence type="ECO:0000313" key="3">
    <source>
        <dbReference type="Proteomes" id="UP001358586"/>
    </source>
</evidence>
<sequence length="193" mass="21622">MPYLDAAGFRLVTSIRAFELRVNLISALVEWWHPEMHTFHFPCRECTITLEDVAMQLGLPMDGDAVTGLSHIENLAMLCYDLLGCSPDDGAAKFTGFKFLWLKANFETLSNYVTGREKMFVARDYNCNLYRVGDKYAINRRLSLSSSPRPSLSKFPSFGSIETGSSSENNAISEPSAWAPGLDQYSIQCPFHS</sequence>
<comment type="caution">
    <text evidence="2">The sequence shown here is derived from an EMBL/GenBank/DDBJ whole genome shotgun (WGS) entry which is preliminary data.</text>
</comment>
<dbReference type="InterPro" id="IPR044824">
    <property type="entry name" value="MAIN-like"/>
</dbReference>